<evidence type="ECO:0000256" key="1">
    <source>
        <dbReference type="ARBA" id="ARBA00004123"/>
    </source>
</evidence>
<dbReference type="InterPro" id="IPR018866">
    <property type="entry name" value="Znf-4CXXC_R1"/>
</dbReference>
<feature type="region of interest" description="Disordered" evidence="12">
    <location>
        <begin position="154"/>
        <end position="260"/>
    </location>
</feature>
<evidence type="ECO:0000256" key="13">
    <source>
        <dbReference type="SAM" id="Phobius"/>
    </source>
</evidence>
<keyword evidence="16" id="KW-1185">Reference proteome</keyword>
<feature type="region of interest" description="Disordered" evidence="12">
    <location>
        <begin position="397"/>
        <end position="419"/>
    </location>
</feature>
<feature type="compositionally biased region" description="Low complexity" evidence="12">
    <location>
        <begin position="809"/>
        <end position="832"/>
    </location>
</feature>
<feature type="compositionally biased region" description="Gly residues" evidence="12">
    <location>
        <begin position="163"/>
        <end position="189"/>
    </location>
</feature>
<keyword evidence="3" id="KW-0963">Cytoplasm</keyword>
<gene>
    <name evidence="15" type="ORF">C2E21_6491</name>
</gene>
<dbReference type="GO" id="GO:0006355">
    <property type="term" value="P:regulation of DNA-templated transcription"/>
    <property type="evidence" value="ECO:0007669"/>
    <property type="project" value="InterPro"/>
</dbReference>
<keyword evidence="13" id="KW-1133">Transmembrane helix</keyword>
<evidence type="ECO:0000256" key="12">
    <source>
        <dbReference type="SAM" id="MobiDB-lite"/>
    </source>
</evidence>
<dbReference type="PANTHER" id="PTHR31169">
    <property type="entry name" value="OS05G0300700 PROTEIN"/>
    <property type="match status" value="1"/>
</dbReference>
<proteinExistence type="predicted"/>
<evidence type="ECO:0000256" key="2">
    <source>
        <dbReference type="ARBA" id="ARBA00004496"/>
    </source>
</evidence>
<dbReference type="Pfam" id="PF10497">
    <property type="entry name" value="zf-4CXXC_R1"/>
    <property type="match status" value="1"/>
</dbReference>
<organism evidence="15 16">
    <name type="scientific">Chlorella sorokiniana</name>
    <name type="common">Freshwater green alga</name>
    <dbReference type="NCBI Taxonomy" id="3076"/>
    <lineage>
        <taxon>Eukaryota</taxon>
        <taxon>Viridiplantae</taxon>
        <taxon>Chlorophyta</taxon>
        <taxon>core chlorophytes</taxon>
        <taxon>Trebouxiophyceae</taxon>
        <taxon>Chlorellales</taxon>
        <taxon>Chlorellaceae</taxon>
        <taxon>Chlorella clade</taxon>
        <taxon>Chlorella</taxon>
    </lineage>
</organism>
<feature type="compositionally biased region" description="Low complexity" evidence="12">
    <location>
        <begin position="703"/>
        <end position="730"/>
    </location>
</feature>
<keyword evidence="8" id="KW-0804">Transcription</keyword>
<evidence type="ECO:0000256" key="6">
    <source>
        <dbReference type="ARBA" id="ARBA00022843"/>
    </source>
</evidence>
<evidence type="ECO:0000256" key="7">
    <source>
        <dbReference type="ARBA" id="ARBA00023015"/>
    </source>
</evidence>
<dbReference type="InterPro" id="IPR040221">
    <property type="entry name" value="CDCA7/CDA7L"/>
</dbReference>
<evidence type="ECO:0000256" key="10">
    <source>
        <dbReference type="PROSITE-ProRule" id="PRU00175"/>
    </source>
</evidence>
<dbReference type="GO" id="GO:0008270">
    <property type="term" value="F:zinc ion binding"/>
    <property type="evidence" value="ECO:0007669"/>
    <property type="project" value="UniProtKB-KW"/>
</dbReference>
<feature type="region of interest" description="Disordered" evidence="12">
    <location>
        <begin position="1052"/>
        <end position="1079"/>
    </location>
</feature>
<dbReference type="GO" id="GO:0005737">
    <property type="term" value="C:cytoplasm"/>
    <property type="evidence" value="ECO:0007669"/>
    <property type="project" value="UniProtKB-SubCell"/>
</dbReference>
<feature type="region of interest" description="Disordered" evidence="12">
    <location>
        <begin position="665"/>
        <end position="865"/>
    </location>
</feature>
<keyword evidence="13" id="KW-0472">Membrane</keyword>
<keyword evidence="7" id="KW-0805">Transcription regulation</keyword>
<protein>
    <submittedName>
        <fullName evidence="15">Zinc-finger domain of monoamine-oxidase A repressor R1 isoform 3</fullName>
    </submittedName>
</protein>
<feature type="transmembrane region" description="Helical" evidence="13">
    <location>
        <begin position="919"/>
        <end position="939"/>
    </location>
</feature>
<dbReference type="InterPro" id="IPR001841">
    <property type="entry name" value="Znf_RING"/>
</dbReference>
<feature type="compositionally biased region" description="Low complexity" evidence="12">
    <location>
        <begin position="7"/>
        <end position="31"/>
    </location>
</feature>
<evidence type="ECO:0000256" key="4">
    <source>
        <dbReference type="ARBA" id="ARBA00022499"/>
    </source>
</evidence>
<feature type="compositionally biased region" description="Low complexity" evidence="12">
    <location>
        <begin position="1052"/>
        <end position="1074"/>
    </location>
</feature>
<keyword evidence="13" id="KW-0812">Transmembrane</keyword>
<evidence type="ECO:0000256" key="3">
    <source>
        <dbReference type="ARBA" id="ARBA00022490"/>
    </source>
</evidence>
<feature type="coiled-coil region" evidence="11">
    <location>
        <begin position="480"/>
        <end position="550"/>
    </location>
</feature>
<keyword evidence="10 15" id="KW-0479">Metal-binding</keyword>
<name>A0A2P6TKP8_CHLSO</name>
<dbReference type="OrthoDB" id="514596at2759"/>
<accession>A0A2P6TKP8</accession>
<evidence type="ECO:0000313" key="15">
    <source>
        <dbReference type="EMBL" id="PRW44872.1"/>
    </source>
</evidence>
<keyword evidence="10 15" id="KW-0862">Zinc</keyword>
<feature type="region of interest" description="Disordered" evidence="12">
    <location>
        <begin position="1"/>
        <end position="53"/>
    </location>
</feature>
<dbReference type="PROSITE" id="PS50089">
    <property type="entry name" value="ZF_RING_2"/>
    <property type="match status" value="1"/>
</dbReference>
<keyword evidence="11" id="KW-0175">Coiled coil</keyword>
<feature type="transmembrane region" description="Helical" evidence="13">
    <location>
        <begin position="989"/>
        <end position="1011"/>
    </location>
</feature>
<evidence type="ECO:0000256" key="9">
    <source>
        <dbReference type="ARBA" id="ARBA00023242"/>
    </source>
</evidence>
<evidence type="ECO:0000313" key="16">
    <source>
        <dbReference type="Proteomes" id="UP000239899"/>
    </source>
</evidence>
<dbReference type="STRING" id="3076.A0A2P6TKP8"/>
<comment type="subcellular location">
    <subcellularLocation>
        <location evidence="2">Cytoplasm</location>
    </subcellularLocation>
    <subcellularLocation>
        <location evidence="1">Nucleus</location>
    </subcellularLocation>
</comment>
<feature type="transmembrane region" description="Helical" evidence="13">
    <location>
        <begin position="1118"/>
        <end position="1139"/>
    </location>
</feature>
<feature type="transmembrane region" description="Helical" evidence="13">
    <location>
        <begin position="1339"/>
        <end position="1359"/>
    </location>
</feature>
<evidence type="ECO:0000256" key="11">
    <source>
        <dbReference type="SAM" id="Coils"/>
    </source>
</evidence>
<dbReference type="EMBL" id="LHPG02000012">
    <property type="protein sequence ID" value="PRW44872.1"/>
    <property type="molecule type" value="Genomic_DNA"/>
</dbReference>
<sequence length="1476" mass="153478">MPRPKAAKAQAAPAQEQAPPAEEAPTSQAQEGTAPAKKKRNNNPGVRVQGGRVYDSENGTTCHQCRQKTIETKAKCTKCTLYFCPKCLENRYHEKVEDANAAGDWACPRCRGECNCSNCRKKAGKEATGQLANIAKKAGFGSVRDLLEKNPHAKALQLPKPPGGGSSAGAGSSRGGGKASQEGGAAGSEGGEEGGAAAAGAQRKRPAQKRKAAAEEAEKELVLDEQLPPRAAEMPEPRRPAVHKAAAGTAASAKRPRGGLAWSADVPDAVELPEGEAGAELAAIMEFLQVFGGKIGLRAPPLAPLVAELLQPATEDAGQLLCSAPADSLVGLVHCRLLEVVRAYWNVKGDVRSGAWQGIMRGYYAASLLTQRQALDLRWQHGPPAVAGEIFSRPVAAPAGEEEEGTGEAPGPDSMDIDGEAVPVLGAGGAAAVTTVDYPAGGYWGLPPADRVAMLHALVHDALETDELRKVIEESMGDALDEEKERRQQLAGVRKEARAAVQRERDQQIALMIANAATGGLTLEQQQAMLEEARQRAEAAAASAAAAKLKALGEKVHPPTVRAAVVGTDREGRRYLQLQAAPLLTGDGGIVVQCCGPEGPSARCSAGIGGADSSSEAEAERREAYGCYPAEQLVAVAAALHPQGLKEGPLRATLLHSFKLPKEAVEAASGSQGEEQLTQAQAEQQQQQQQGEEPTVEAEAAEGSDQQQQGEAQPAAATAVSGDGAPAPAGKKGGRGRKRAAAAAAPAEPAGEAAPQPAAAKRGAKGGRTGKGKAASPAAAEAAVPKAAAEPAAASGKRRRSGSQEADGEAAQAAGKRQKAAAEPAAAEEPAAGKGGRRSARRASPKAPAGGKAAGGKAAGRRGPAVPLLRLSRTRAAAPRAADVIDGPLGDLHFLFVFTVASGTAGLVLSCLGLRLPPLLGAAVQVVATVLVAAANPALCSTDFMQHPGTIERLEVIYAWLQPAFAPLEPLLWLAGIGPDHPYRRCYCVLAALQVWCGLLLPLALDFTLAGRWFRRYRLQRLQTLLAAQYRSARSQQRVQTRAAARRRREAAASVGVSLPPVPSSSSGPSSPESPSERQWLATQAEALAEAAALPGLLQPGDLQYELAYQAQLRIRALAGWPALLAAALLCIVCTYGSYLQTIKNGGAQQDGWASLRSAFHSRAASVTCPGSQSVRLTATVHAKCTASQNGSSSTPLLKHPWRRRVVCTPTATGSSCNLTLPAAGLAVLQLQLPAAAAGGSPPQSCTATFRTVLAPLVILRCLLGVWLVLFAHRALSTRPGQAALRLCNAAAQAAAPWKRQLRAALAAEAVCAALLAFIRARIDDWPAEGRKLAAVAELMALGVMALAGLAILAIAALAARAARSARPRPWHGGALAFTTPFLLQLLGAALVDSNSKELNWGARLAAFFAWLLLLRPRFLSDPAISGSSLEQHRRDTGAASVTSPAGWREQAEALQRQLLSGLEEVTSRRRRGKAA</sequence>
<evidence type="ECO:0000256" key="5">
    <source>
        <dbReference type="ARBA" id="ARBA00022553"/>
    </source>
</evidence>
<feature type="compositionally biased region" description="Basic and acidic residues" evidence="12">
    <location>
        <begin position="212"/>
        <end position="222"/>
    </location>
</feature>
<keyword evidence="9" id="KW-0539">Nucleus</keyword>
<keyword evidence="6" id="KW-0832">Ubl conjugation</keyword>
<keyword evidence="10 15" id="KW-0863">Zinc-finger</keyword>
<keyword evidence="4" id="KW-1017">Isopeptide bond</keyword>
<feature type="compositionally biased region" description="Basic residues" evidence="12">
    <location>
        <begin position="835"/>
        <end position="844"/>
    </location>
</feature>
<feature type="compositionally biased region" description="Low complexity" evidence="12">
    <location>
        <begin position="672"/>
        <end position="693"/>
    </location>
</feature>
<dbReference type="Proteomes" id="UP000239899">
    <property type="component" value="Unassembled WGS sequence"/>
</dbReference>
<dbReference type="Pfam" id="PF15612">
    <property type="entry name" value="WHIM1"/>
    <property type="match status" value="1"/>
</dbReference>
<dbReference type="PANTHER" id="PTHR31169:SF8">
    <property type="entry name" value="ZINC-FINGER DOMAIN OF MONOAMINE-OXIDASE A REPRESSOR R1 PROTEIN"/>
    <property type="match status" value="1"/>
</dbReference>
<feature type="transmembrane region" description="Helical" evidence="13">
    <location>
        <begin position="892"/>
        <end position="912"/>
    </location>
</feature>
<feature type="compositionally biased region" description="Low complexity" evidence="12">
    <location>
        <begin position="243"/>
        <end position="253"/>
    </location>
</feature>
<dbReference type="InterPro" id="IPR028942">
    <property type="entry name" value="WHIM1_dom"/>
</dbReference>
<feature type="compositionally biased region" description="Low complexity" evidence="12">
    <location>
        <begin position="772"/>
        <end position="795"/>
    </location>
</feature>
<keyword evidence="5" id="KW-0597">Phosphoprotein</keyword>
<feature type="transmembrane region" description="Helical" evidence="13">
    <location>
        <begin position="1253"/>
        <end position="1272"/>
    </location>
</feature>
<dbReference type="GO" id="GO:0005634">
    <property type="term" value="C:nucleus"/>
    <property type="evidence" value="ECO:0007669"/>
    <property type="project" value="UniProtKB-SubCell"/>
</dbReference>
<feature type="transmembrane region" description="Helical" evidence="13">
    <location>
        <begin position="1302"/>
        <end position="1319"/>
    </location>
</feature>
<reference evidence="15 16" key="1">
    <citation type="journal article" date="2018" name="Plant J.">
        <title>Genome sequences of Chlorella sorokiniana UTEX 1602 and Micractinium conductrix SAG 241.80: implications to maltose excretion by a green alga.</title>
        <authorList>
            <person name="Arriola M.B."/>
            <person name="Velmurugan N."/>
            <person name="Zhang Y."/>
            <person name="Plunkett M.H."/>
            <person name="Hondzo H."/>
            <person name="Barney B.M."/>
        </authorList>
    </citation>
    <scope>NUCLEOTIDE SEQUENCE [LARGE SCALE GENOMIC DNA]</scope>
    <source>
        <strain evidence="16">UTEX 1602</strain>
    </source>
</reference>
<evidence type="ECO:0000256" key="8">
    <source>
        <dbReference type="ARBA" id="ARBA00023163"/>
    </source>
</evidence>
<comment type="caution">
    <text evidence="15">The sequence shown here is derived from an EMBL/GenBank/DDBJ whole genome shotgun (WGS) entry which is preliminary data.</text>
</comment>
<feature type="compositionally biased region" description="Low complexity" evidence="12">
    <location>
        <begin position="741"/>
        <end position="761"/>
    </location>
</feature>
<evidence type="ECO:0000259" key="14">
    <source>
        <dbReference type="PROSITE" id="PS50089"/>
    </source>
</evidence>
<feature type="compositionally biased region" description="Basic residues" evidence="12">
    <location>
        <begin position="762"/>
        <end position="771"/>
    </location>
</feature>
<feature type="compositionally biased region" description="Basic residues" evidence="12">
    <location>
        <begin position="202"/>
        <end position="211"/>
    </location>
</feature>
<feature type="domain" description="RING-type" evidence="14">
    <location>
        <begin position="62"/>
        <end position="111"/>
    </location>
</feature>